<dbReference type="Pfam" id="PF04910">
    <property type="entry name" value="Tcf25"/>
    <property type="match status" value="1"/>
</dbReference>
<feature type="compositionally biased region" description="Basic residues" evidence="1">
    <location>
        <begin position="69"/>
        <end position="84"/>
    </location>
</feature>
<dbReference type="InterPro" id="IPR006994">
    <property type="entry name" value="TCF25/Rqc1"/>
</dbReference>
<organism evidence="2 3">
    <name type="scientific">Leptidea sinapis</name>
    <dbReference type="NCBI Taxonomy" id="189913"/>
    <lineage>
        <taxon>Eukaryota</taxon>
        <taxon>Metazoa</taxon>
        <taxon>Ecdysozoa</taxon>
        <taxon>Arthropoda</taxon>
        <taxon>Hexapoda</taxon>
        <taxon>Insecta</taxon>
        <taxon>Pterygota</taxon>
        <taxon>Neoptera</taxon>
        <taxon>Endopterygota</taxon>
        <taxon>Lepidoptera</taxon>
        <taxon>Glossata</taxon>
        <taxon>Ditrysia</taxon>
        <taxon>Papilionoidea</taxon>
        <taxon>Pieridae</taxon>
        <taxon>Dismorphiinae</taxon>
        <taxon>Leptidea</taxon>
    </lineage>
</organism>
<proteinExistence type="predicted"/>
<feature type="region of interest" description="Disordered" evidence="1">
    <location>
        <begin position="563"/>
        <end position="585"/>
    </location>
</feature>
<dbReference type="PANTHER" id="PTHR22684">
    <property type="entry name" value="NULP1-RELATED"/>
    <property type="match status" value="1"/>
</dbReference>
<dbReference type="GO" id="GO:1990112">
    <property type="term" value="C:RQC complex"/>
    <property type="evidence" value="ECO:0007669"/>
    <property type="project" value="TreeGrafter"/>
</dbReference>
<protein>
    <recommendedName>
        <fullName evidence="4">Transcription factor 25</fullName>
    </recommendedName>
</protein>
<gene>
    <name evidence="2" type="ORF">LSINAPIS_LOCUS9534</name>
</gene>
<reference evidence="2 3" key="1">
    <citation type="submission" date="2017-07" db="EMBL/GenBank/DDBJ databases">
        <authorList>
            <person name="Talla V."/>
            <person name="Backstrom N."/>
        </authorList>
    </citation>
    <scope>NUCLEOTIDE SEQUENCE [LARGE SCALE GENOMIC DNA]</scope>
</reference>
<feature type="region of interest" description="Disordered" evidence="1">
    <location>
        <begin position="1"/>
        <end position="96"/>
    </location>
</feature>
<sequence length="585" mass="68478">MSSRHFRKFHDTNTLPPLEGNSDEEFEPYKLRAKSHPFQGLEVSSTSETADGEIELPSDDNDDDDHIKPLKKKKNNKKKYKKRNPPPQLKEDDDEVEKLVKEVNDLLGQPEVEKPPEPVKVVDRAAALFTVQQKFLDEDSEMERKYGDEYRKVQKKHNIKLEKNINVPFKHKISRLGFGMSIYERHPDYISFAFDHNTRKYRSMHENFLRQALYDNPGHPVHRDLSQVAFNDMHMETIIESTNCCFEEDNYIKAKETIETCIALMQYAAHPFFSLTCRRTRLPFSILENRPYHVALLVYAHIVSRRACHRTALEIAKVLMNIDPEDPLAALLIIDSFALGAQEYKWLWQAIEYWVDTKKGEDMFNLMYSRALACYHLSKKDKNFTEVQADKLLKLAMIKFPYMVMKIVDTKSLNFPPEIINSELFNSFADEKTPTITKELMLLYANYTDTSWTEARKWLVRNAKEVAISYEKNQTDKIQAIIWSERYLNLIRHWSKESLRHILIIIPMYDFLIDVDTMEVPELRPGDPVSGSYINRYNYPLLPCPMSDLLMHQFLRAIVPNVHSKPTESSSSPSVSNRRSEMNYF</sequence>
<dbReference type="Proteomes" id="UP000324832">
    <property type="component" value="Unassembled WGS sequence"/>
</dbReference>
<evidence type="ECO:0000313" key="3">
    <source>
        <dbReference type="Proteomes" id="UP000324832"/>
    </source>
</evidence>
<feature type="compositionally biased region" description="Low complexity" evidence="1">
    <location>
        <begin position="567"/>
        <end position="577"/>
    </location>
</feature>
<keyword evidence="3" id="KW-1185">Reference proteome</keyword>
<accession>A0A5E4QLD5</accession>
<name>A0A5E4QLD5_9NEOP</name>
<evidence type="ECO:0008006" key="4">
    <source>
        <dbReference type="Google" id="ProtNLM"/>
    </source>
</evidence>
<evidence type="ECO:0000256" key="1">
    <source>
        <dbReference type="SAM" id="MobiDB-lite"/>
    </source>
</evidence>
<evidence type="ECO:0000313" key="2">
    <source>
        <dbReference type="EMBL" id="VVC98455.1"/>
    </source>
</evidence>
<feature type="compositionally biased region" description="Acidic residues" evidence="1">
    <location>
        <begin position="50"/>
        <end position="64"/>
    </location>
</feature>
<dbReference type="EMBL" id="FZQP02003557">
    <property type="protein sequence ID" value="VVC98455.1"/>
    <property type="molecule type" value="Genomic_DNA"/>
</dbReference>
<dbReference type="AlphaFoldDB" id="A0A5E4QLD5"/>
<dbReference type="PANTHER" id="PTHR22684:SF0">
    <property type="entry name" value="RIBOSOME QUALITY CONTROL COMPLEX SUBUNIT TCF25"/>
    <property type="match status" value="1"/>
</dbReference>